<proteinExistence type="predicted"/>
<accession>A0A8H6I9G2</accession>
<dbReference type="Proteomes" id="UP000521943">
    <property type="component" value="Unassembled WGS sequence"/>
</dbReference>
<sequence length="157" mass="17479">MSPPRFYNPFTALLTPQSYKGLGMSQFTSAQEAKSNQARVSPQPNRDEGAGTPARSTMTPVRVLIYNNSLASHLTRDEGGQAANSGRWHGPREWPEPRESIAPASFCFTNRDLPFPTRQGKGNAGSSDLWQFPRKWIEHAFFCFTKHDPPCPTGRQG</sequence>
<gene>
    <name evidence="2" type="ORF">DFP72DRAFT_38928</name>
</gene>
<keyword evidence="3" id="KW-1185">Reference proteome</keyword>
<feature type="compositionally biased region" description="Polar residues" evidence="1">
    <location>
        <begin position="25"/>
        <end position="44"/>
    </location>
</feature>
<evidence type="ECO:0000313" key="2">
    <source>
        <dbReference type="EMBL" id="KAF6761368.1"/>
    </source>
</evidence>
<name>A0A8H6I9G2_9AGAR</name>
<organism evidence="2 3">
    <name type="scientific">Ephemerocybe angulata</name>
    <dbReference type="NCBI Taxonomy" id="980116"/>
    <lineage>
        <taxon>Eukaryota</taxon>
        <taxon>Fungi</taxon>
        <taxon>Dikarya</taxon>
        <taxon>Basidiomycota</taxon>
        <taxon>Agaricomycotina</taxon>
        <taxon>Agaricomycetes</taxon>
        <taxon>Agaricomycetidae</taxon>
        <taxon>Agaricales</taxon>
        <taxon>Agaricineae</taxon>
        <taxon>Psathyrellaceae</taxon>
        <taxon>Ephemerocybe</taxon>
    </lineage>
</organism>
<feature type="region of interest" description="Disordered" evidence="1">
    <location>
        <begin position="25"/>
        <end position="58"/>
    </location>
</feature>
<evidence type="ECO:0000313" key="3">
    <source>
        <dbReference type="Proteomes" id="UP000521943"/>
    </source>
</evidence>
<dbReference type="AlphaFoldDB" id="A0A8H6I9G2"/>
<reference evidence="2 3" key="1">
    <citation type="submission" date="2020-07" db="EMBL/GenBank/DDBJ databases">
        <title>Comparative genomics of pyrophilous fungi reveals a link between fire events and developmental genes.</title>
        <authorList>
            <consortium name="DOE Joint Genome Institute"/>
            <person name="Steindorff A.S."/>
            <person name="Carver A."/>
            <person name="Calhoun S."/>
            <person name="Stillman K."/>
            <person name="Liu H."/>
            <person name="Lipzen A."/>
            <person name="Pangilinan J."/>
            <person name="Labutti K."/>
            <person name="Bruns T.D."/>
            <person name="Grigoriev I.V."/>
        </authorList>
    </citation>
    <scope>NUCLEOTIDE SEQUENCE [LARGE SCALE GENOMIC DNA]</scope>
    <source>
        <strain evidence="2 3">CBS 144469</strain>
    </source>
</reference>
<dbReference type="EMBL" id="JACGCI010000010">
    <property type="protein sequence ID" value="KAF6761368.1"/>
    <property type="molecule type" value="Genomic_DNA"/>
</dbReference>
<feature type="region of interest" description="Disordered" evidence="1">
    <location>
        <begin position="75"/>
        <end position="97"/>
    </location>
</feature>
<protein>
    <submittedName>
        <fullName evidence="2">Uncharacterized protein</fullName>
    </submittedName>
</protein>
<comment type="caution">
    <text evidence="2">The sequence shown here is derived from an EMBL/GenBank/DDBJ whole genome shotgun (WGS) entry which is preliminary data.</text>
</comment>
<evidence type="ECO:0000256" key="1">
    <source>
        <dbReference type="SAM" id="MobiDB-lite"/>
    </source>
</evidence>